<evidence type="ECO:0000313" key="1">
    <source>
        <dbReference type="EMBL" id="KAI8529962.1"/>
    </source>
</evidence>
<reference evidence="1" key="1">
    <citation type="submission" date="2022-02" db="EMBL/GenBank/DDBJ databases">
        <title>Plant Genome Project.</title>
        <authorList>
            <person name="Zhang R.-G."/>
        </authorList>
    </citation>
    <scope>NUCLEOTIDE SEQUENCE</scope>
    <source>
        <strain evidence="1">AT1</strain>
    </source>
</reference>
<organism evidence="1 2">
    <name type="scientific">Rhododendron molle</name>
    <name type="common">Chinese azalea</name>
    <name type="synonym">Azalea mollis</name>
    <dbReference type="NCBI Taxonomy" id="49168"/>
    <lineage>
        <taxon>Eukaryota</taxon>
        <taxon>Viridiplantae</taxon>
        <taxon>Streptophyta</taxon>
        <taxon>Embryophyta</taxon>
        <taxon>Tracheophyta</taxon>
        <taxon>Spermatophyta</taxon>
        <taxon>Magnoliopsida</taxon>
        <taxon>eudicotyledons</taxon>
        <taxon>Gunneridae</taxon>
        <taxon>Pentapetalae</taxon>
        <taxon>asterids</taxon>
        <taxon>Ericales</taxon>
        <taxon>Ericaceae</taxon>
        <taxon>Ericoideae</taxon>
        <taxon>Rhodoreae</taxon>
        <taxon>Rhododendron</taxon>
    </lineage>
</organism>
<proteinExistence type="predicted"/>
<sequence length="218" mass="24296">MLRAPITGPVPPISQETASNSSPEDGLGSTPYLKTGVQFILNRWLGFHPNYINSFQLIRKGGLPYRVSLVKVRMIKKSKHTCRVLIYPKILRTLSVKISLAAPRSFNYSPPKFWLRLGHESTLTDETQHTRRAVNQYNPKRRTQHCLSHREGALGDYVGQAHRRFVLSICALTAYMLIPAVEGVSPSLVSIALQMDARCPGGNPHGLRLGQERSSGLV</sequence>
<comment type="caution">
    <text evidence="1">The sequence shown here is derived from an EMBL/GenBank/DDBJ whole genome shotgun (WGS) entry which is preliminary data.</text>
</comment>
<protein>
    <submittedName>
        <fullName evidence="1">Uncharacterized protein</fullName>
    </submittedName>
</protein>
<accession>A0ACC0LNR0</accession>
<dbReference type="Proteomes" id="UP001062846">
    <property type="component" value="Chromosome 11"/>
</dbReference>
<evidence type="ECO:0000313" key="2">
    <source>
        <dbReference type="Proteomes" id="UP001062846"/>
    </source>
</evidence>
<keyword evidence="2" id="KW-1185">Reference proteome</keyword>
<dbReference type="EMBL" id="CM046398">
    <property type="protein sequence ID" value="KAI8529962.1"/>
    <property type="molecule type" value="Genomic_DNA"/>
</dbReference>
<name>A0ACC0LNR0_RHOML</name>
<gene>
    <name evidence="1" type="ORF">RHMOL_Rhmol11G0016700</name>
</gene>